<dbReference type="InterPro" id="IPR012827">
    <property type="entry name" value="Hemerythrin_metal-bd"/>
</dbReference>
<evidence type="ECO:0000313" key="5">
    <source>
        <dbReference type="EMBL" id="TDE36253.1"/>
    </source>
</evidence>
<proteinExistence type="inferred from homology"/>
<reference evidence="5 6" key="1">
    <citation type="submission" date="2019-03" db="EMBL/GenBank/DDBJ databases">
        <authorList>
            <person name="Zhang S."/>
        </authorList>
    </citation>
    <scope>NUCLEOTIDE SEQUENCE [LARGE SCALE GENOMIC DNA]</scope>
    <source>
        <strain evidence="5 6">S4J41</strain>
    </source>
</reference>
<dbReference type="Proteomes" id="UP000294662">
    <property type="component" value="Unassembled WGS sequence"/>
</dbReference>
<evidence type="ECO:0000256" key="1">
    <source>
        <dbReference type="ARBA" id="ARBA00010587"/>
    </source>
</evidence>
<dbReference type="Gene3D" id="1.20.120.50">
    <property type="entry name" value="Hemerythrin-like"/>
    <property type="match status" value="1"/>
</dbReference>
<dbReference type="InterPro" id="IPR035938">
    <property type="entry name" value="Hemerythrin-like_sf"/>
</dbReference>
<sequence length="153" mass="17784">MTRQPSAVFISLFKITDHKAKGPHSMKWQPQFATGDAQIDEQHKMLFATSEQFRQTLEAGEGEKTYDLFLDFLNAYCEMHFSVEEDCMFAYKCPVAKENKHEHGLFLKLLDKENTHYHDHGFDAARAMAMLDKLDNWLASHICRIDVRLKESV</sequence>
<dbReference type="SUPFAM" id="SSF47188">
    <property type="entry name" value="Hemerythrin-like"/>
    <property type="match status" value="1"/>
</dbReference>
<accession>A0A4R5EP40</accession>
<dbReference type="AlphaFoldDB" id="A0A4R5EP40"/>
<dbReference type="PANTHER" id="PTHR37164:SF1">
    <property type="entry name" value="BACTERIOHEMERYTHRIN"/>
    <property type="match status" value="1"/>
</dbReference>
<organism evidence="5 6">
    <name type="scientific">Antarcticimicrobium sediminis</name>
    <dbReference type="NCBI Taxonomy" id="2546227"/>
    <lineage>
        <taxon>Bacteria</taxon>
        <taxon>Pseudomonadati</taxon>
        <taxon>Pseudomonadota</taxon>
        <taxon>Alphaproteobacteria</taxon>
        <taxon>Rhodobacterales</taxon>
        <taxon>Paracoccaceae</taxon>
        <taxon>Antarcticimicrobium</taxon>
    </lineage>
</organism>
<keyword evidence="3" id="KW-0408">Iron</keyword>
<dbReference type="CDD" id="cd12107">
    <property type="entry name" value="Hemerythrin"/>
    <property type="match status" value="1"/>
</dbReference>
<keyword evidence="6" id="KW-1185">Reference proteome</keyword>
<protein>
    <recommendedName>
        <fullName evidence="4">Hemerythrin-like domain-containing protein</fullName>
    </recommendedName>
</protein>
<evidence type="ECO:0000256" key="2">
    <source>
        <dbReference type="ARBA" id="ARBA00022723"/>
    </source>
</evidence>
<feature type="domain" description="Hemerythrin-like" evidence="4">
    <location>
        <begin position="35"/>
        <end position="146"/>
    </location>
</feature>
<dbReference type="OrthoDB" id="7856166at2"/>
<keyword evidence="2" id="KW-0479">Metal-binding</keyword>
<name>A0A4R5EP40_9RHOB</name>
<dbReference type="Pfam" id="PF01814">
    <property type="entry name" value="Hemerythrin"/>
    <property type="match status" value="1"/>
</dbReference>
<dbReference type="InterPro" id="IPR050669">
    <property type="entry name" value="Hemerythrin"/>
</dbReference>
<comment type="caution">
    <text evidence="5">The sequence shown here is derived from an EMBL/GenBank/DDBJ whole genome shotgun (WGS) entry which is preliminary data.</text>
</comment>
<dbReference type="EMBL" id="SMFP01000010">
    <property type="protein sequence ID" value="TDE36253.1"/>
    <property type="molecule type" value="Genomic_DNA"/>
</dbReference>
<comment type="similarity">
    <text evidence="1">Belongs to the hemerythrin family.</text>
</comment>
<dbReference type="NCBIfam" id="TIGR02481">
    <property type="entry name" value="hemeryth_dom"/>
    <property type="match status" value="1"/>
</dbReference>
<evidence type="ECO:0000313" key="6">
    <source>
        <dbReference type="Proteomes" id="UP000294662"/>
    </source>
</evidence>
<evidence type="ECO:0000259" key="4">
    <source>
        <dbReference type="Pfam" id="PF01814"/>
    </source>
</evidence>
<evidence type="ECO:0000256" key="3">
    <source>
        <dbReference type="ARBA" id="ARBA00023004"/>
    </source>
</evidence>
<dbReference type="RefSeq" id="WP_132830365.1">
    <property type="nucleotide sequence ID" value="NZ_SMFP01000010.1"/>
</dbReference>
<dbReference type="GO" id="GO:0046872">
    <property type="term" value="F:metal ion binding"/>
    <property type="evidence" value="ECO:0007669"/>
    <property type="project" value="UniProtKB-KW"/>
</dbReference>
<gene>
    <name evidence="5" type="ORF">E1B25_15170</name>
</gene>
<dbReference type="InterPro" id="IPR012312">
    <property type="entry name" value="Hemerythrin-like"/>
</dbReference>
<dbReference type="PANTHER" id="PTHR37164">
    <property type="entry name" value="BACTERIOHEMERYTHRIN"/>
    <property type="match status" value="1"/>
</dbReference>